<protein>
    <submittedName>
        <fullName evidence="2">Uncharacterized protein</fullName>
    </submittedName>
</protein>
<dbReference type="EMBL" id="KL363599">
    <property type="protein sequence ID" value="KFD45261.1"/>
    <property type="molecule type" value="Genomic_DNA"/>
</dbReference>
<keyword evidence="3" id="KW-1185">Reference proteome</keyword>
<reference evidence="2 3" key="1">
    <citation type="journal article" date="2014" name="Nat. Genet.">
        <title>Genome and transcriptome of the porcine whipworm Trichuris suis.</title>
        <authorList>
            <person name="Jex A.R."/>
            <person name="Nejsum P."/>
            <person name="Schwarz E.M."/>
            <person name="Hu L."/>
            <person name="Young N.D."/>
            <person name="Hall R.S."/>
            <person name="Korhonen P.K."/>
            <person name="Liao S."/>
            <person name="Thamsborg S."/>
            <person name="Xia J."/>
            <person name="Xu P."/>
            <person name="Wang S."/>
            <person name="Scheerlinck J.P."/>
            <person name="Hofmann A."/>
            <person name="Sternberg P.W."/>
            <person name="Wang J."/>
            <person name="Gasser R.B."/>
        </authorList>
    </citation>
    <scope>NUCLEOTIDE SEQUENCE [LARGE SCALE GENOMIC DNA]</scope>
    <source>
        <strain evidence="2">DCEP-RM93M</strain>
    </source>
</reference>
<evidence type="ECO:0000313" key="2">
    <source>
        <dbReference type="EMBL" id="KFD45261.1"/>
    </source>
</evidence>
<proteinExistence type="predicted"/>
<feature type="compositionally biased region" description="Low complexity" evidence="1">
    <location>
        <begin position="42"/>
        <end position="59"/>
    </location>
</feature>
<feature type="region of interest" description="Disordered" evidence="1">
    <location>
        <begin position="34"/>
        <end position="66"/>
    </location>
</feature>
<evidence type="ECO:0000313" key="3">
    <source>
        <dbReference type="Proteomes" id="UP000030764"/>
    </source>
</evidence>
<evidence type="ECO:0000256" key="1">
    <source>
        <dbReference type="SAM" id="MobiDB-lite"/>
    </source>
</evidence>
<name>A0A085LJW5_9BILA</name>
<organism evidence="2 3">
    <name type="scientific">Trichuris suis</name>
    <name type="common">pig whipworm</name>
    <dbReference type="NCBI Taxonomy" id="68888"/>
    <lineage>
        <taxon>Eukaryota</taxon>
        <taxon>Metazoa</taxon>
        <taxon>Ecdysozoa</taxon>
        <taxon>Nematoda</taxon>
        <taxon>Enoplea</taxon>
        <taxon>Dorylaimia</taxon>
        <taxon>Trichinellida</taxon>
        <taxon>Trichuridae</taxon>
        <taxon>Trichuris</taxon>
    </lineage>
</organism>
<dbReference type="AlphaFoldDB" id="A0A085LJW5"/>
<accession>A0A085LJW5</accession>
<dbReference type="Proteomes" id="UP000030764">
    <property type="component" value="Unassembled WGS sequence"/>
</dbReference>
<sequence>MAPIILYHQHFLTGLTRFYHSFHYLARIILSKCSSGSPSRCPFSYSNSRSGSSPVPSHPEISRSPD</sequence>
<gene>
    <name evidence="2" type="ORF">M513_13862</name>
</gene>